<name>A0A6J5NN15_9CAUD</name>
<evidence type="ECO:0000313" key="3">
    <source>
        <dbReference type="EMBL" id="CAB4166598.1"/>
    </source>
</evidence>
<evidence type="ECO:0008006" key="4">
    <source>
        <dbReference type="Google" id="ProtNLM"/>
    </source>
</evidence>
<dbReference type="EMBL" id="LR796330">
    <property type="protein sequence ID" value="CAB4137029.1"/>
    <property type="molecule type" value="Genomic_DNA"/>
</dbReference>
<proteinExistence type="predicted"/>
<sequence length="177" mass="18330">MATIVTRAGKGSALTWTEGDANITNLNTAKIEHLLEDTTPQLGGALDVNGQSIVSVSNGNINLTPNGTGQTVIKNLEYNENIFSLGTTSGTITPNVANGNVQTITLNGNITLNAFASPIAGQSLTLIIATNGTDRTLTSTMLFAGGSKTLSITNTTDIISILYDGTNYYASLSKGFA</sequence>
<gene>
    <name evidence="1" type="ORF">UFOVP322_2</name>
    <name evidence="2" type="ORF">UFOVP771_40</name>
    <name evidence="3" type="ORF">UFOVP850_40</name>
</gene>
<organism evidence="2">
    <name type="scientific">uncultured Caudovirales phage</name>
    <dbReference type="NCBI Taxonomy" id="2100421"/>
    <lineage>
        <taxon>Viruses</taxon>
        <taxon>Duplodnaviria</taxon>
        <taxon>Heunggongvirae</taxon>
        <taxon>Uroviricota</taxon>
        <taxon>Caudoviricetes</taxon>
        <taxon>Peduoviridae</taxon>
        <taxon>Maltschvirus</taxon>
        <taxon>Maltschvirus maltsch</taxon>
    </lineage>
</organism>
<dbReference type="EMBL" id="LR796796">
    <property type="protein sequence ID" value="CAB4166598.1"/>
    <property type="molecule type" value="Genomic_DNA"/>
</dbReference>
<reference evidence="2" key="1">
    <citation type="submission" date="2020-04" db="EMBL/GenBank/DDBJ databases">
        <authorList>
            <person name="Chiriac C."/>
            <person name="Salcher M."/>
            <person name="Ghai R."/>
            <person name="Kavagutti S V."/>
        </authorList>
    </citation>
    <scope>NUCLEOTIDE SEQUENCE</scope>
</reference>
<evidence type="ECO:0000313" key="2">
    <source>
        <dbReference type="EMBL" id="CAB4161210.1"/>
    </source>
</evidence>
<accession>A0A6J5NN15</accession>
<dbReference type="EMBL" id="LR796701">
    <property type="protein sequence ID" value="CAB4161210.1"/>
    <property type="molecule type" value="Genomic_DNA"/>
</dbReference>
<protein>
    <recommendedName>
        <fullName evidence="4">Major tropism determinant N-terminal domain-containing protein</fullName>
    </recommendedName>
</protein>
<evidence type="ECO:0000313" key="1">
    <source>
        <dbReference type="EMBL" id="CAB4137029.1"/>
    </source>
</evidence>